<name>A0A183DZ64_9BILA</name>
<dbReference type="Proteomes" id="UP000271098">
    <property type="component" value="Unassembled WGS sequence"/>
</dbReference>
<sequence length="181" mass="20666">MEDNSCLAEAAYSALILSCNHILFPSSLIALSNNHLEAKLNELLVKTVGSDGQFRWDAVDILLRFLELRANFSKDTSSKYPEKCYVIFKQVFAFITPTEGLLITRFDGDRFTVACCCRSVHVALLFSRKDTLYKELLLNFIDDFIKNISKVFLFGFRHFRFTLGCSSLVVLKKKTIILELC</sequence>
<dbReference type="OrthoDB" id="271111at2759"/>
<accession>A0A183DZ64</accession>
<proteinExistence type="predicted"/>
<evidence type="ECO:0000313" key="1">
    <source>
        <dbReference type="EMBL" id="VDN23387.1"/>
    </source>
</evidence>
<evidence type="ECO:0000313" key="2">
    <source>
        <dbReference type="Proteomes" id="UP000271098"/>
    </source>
</evidence>
<reference evidence="1 2" key="2">
    <citation type="submission" date="2018-11" db="EMBL/GenBank/DDBJ databases">
        <authorList>
            <consortium name="Pathogen Informatics"/>
        </authorList>
    </citation>
    <scope>NUCLEOTIDE SEQUENCE [LARGE SCALE GENOMIC DNA]</scope>
</reference>
<protein>
    <submittedName>
        <fullName evidence="3">BTB/POZ domain-containing protein</fullName>
    </submittedName>
</protein>
<keyword evidence="2" id="KW-1185">Reference proteome</keyword>
<dbReference type="AlphaFoldDB" id="A0A183DZ64"/>
<evidence type="ECO:0000313" key="3">
    <source>
        <dbReference type="WBParaSite" id="GPUH_0001402001-mRNA-1"/>
    </source>
</evidence>
<gene>
    <name evidence="1" type="ORF">GPUH_LOCUS14003</name>
</gene>
<dbReference type="WBParaSite" id="GPUH_0001402001-mRNA-1">
    <property type="protein sequence ID" value="GPUH_0001402001-mRNA-1"/>
    <property type="gene ID" value="GPUH_0001402001"/>
</dbReference>
<dbReference type="EMBL" id="UYRT01080785">
    <property type="protein sequence ID" value="VDN23387.1"/>
    <property type="molecule type" value="Genomic_DNA"/>
</dbReference>
<reference evidence="3" key="1">
    <citation type="submission" date="2016-06" db="UniProtKB">
        <authorList>
            <consortium name="WormBaseParasite"/>
        </authorList>
    </citation>
    <scope>IDENTIFICATION</scope>
</reference>
<organism evidence="3">
    <name type="scientific">Gongylonema pulchrum</name>
    <dbReference type="NCBI Taxonomy" id="637853"/>
    <lineage>
        <taxon>Eukaryota</taxon>
        <taxon>Metazoa</taxon>
        <taxon>Ecdysozoa</taxon>
        <taxon>Nematoda</taxon>
        <taxon>Chromadorea</taxon>
        <taxon>Rhabditida</taxon>
        <taxon>Spirurina</taxon>
        <taxon>Spiruromorpha</taxon>
        <taxon>Spiruroidea</taxon>
        <taxon>Gongylonematidae</taxon>
        <taxon>Gongylonema</taxon>
    </lineage>
</organism>